<name>A0A6S7A611_9BURK</name>
<dbReference type="Pfam" id="PF03401">
    <property type="entry name" value="TctC"/>
    <property type="match status" value="1"/>
</dbReference>
<dbReference type="Proteomes" id="UP000494111">
    <property type="component" value="Unassembled WGS sequence"/>
</dbReference>
<feature type="chain" id="PRO_5028984334" description="Tripartite tricarboxylate transporter substrate binding protein" evidence="2">
    <location>
        <begin position="35"/>
        <end position="334"/>
    </location>
</feature>
<dbReference type="PANTHER" id="PTHR42928">
    <property type="entry name" value="TRICARBOXYLATE-BINDING PROTEIN"/>
    <property type="match status" value="1"/>
</dbReference>
<evidence type="ECO:0000256" key="2">
    <source>
        <dbReference type="SAM" id="SignalP"/>
    </source>
</evidence>
<dbReference type="InterPro" id="IPR005064">
    <property type="entry name" value="BUG"/>
</dbReference>
<dbReference type="PANTHER" id="PTHR42928:SF5">
    <property type="entry name" value="BLR1237 PROTEIN"/>
    <property type="match status" value="1"/>
</dbReference>
<dbReference type="EMBL" id="CADIJO010000009">
    <property type="protein sequence ID" value="CAB3708558.1"/>
    <property type="molecule type" value="Genomic_DNA"/>
</dbReference>
<evidence type="ECO:0000256" key="1">
    <source>
        <dbReference type="ARBA" id="ARBA00006987"/>
    </source>
</evidence>
<dbReference type="Gene3D" id="3.40.190.10">
    <property type="entry name" value="Periplasmic binding protein-like II"/>
    <property type="match status" value="1"/>
</dbReference>
<dbReference type="InterPro" id="IPR042100">
    <property type="entry name" value="Bug_dom1"/>
</dbReference>
<gene>
    <name evidence="3" type="ORF">LMG3458_03078</name>
</gene>
<evidence type="ECO:0008006" key="5">
    <source>
        <dbReference type="Google" id="ProtNLM"/>
    </source>
</evidence>
<feature type="signal peptide" evidence="2">
    <location>
        <begin position="1"/>
        <end position="34"/>
    </location>
</feature>
<evidence type="ECO:0000313" key="3">
    <source>
        <dbReference type="EMBL" id="CAB3708558.1"/>
    </source>
</evidence>
<dbReference type="AlphaFoldDB" id="A0A6S7A611"/>
<organism evidence="3 4">
    <name type="scientific">Achromobacter deleyi</name>
    <dbReference type="NCBI Taxonomy" id="1353891"/>
    <lineage>
        <taxon>Bacteria</taxon>
        <taxon>Pseudomonadati</taxon>
        <taxon>Pseudomonadota</taxon>
        <taxon>Betaproteobacteria</taxon>
        <taxon>Burkholderiales</taxon>
        <taxon>Alcaligenaceae</taxon>
        <taxon>Achromobacter</taxon>
    </lineage>
</organism>
<reference evidence="3 4" key="1">
    <citation type="submission" date="2020-04" db="EMBL/GenBank/DDBJ databases">
        <authorList>
            <person name="De Canck E."/>
        </authorList>
    </citation>
    <scope>NUCLEOTIDE SEQUENCE [LARGE SCALE GENOMIC DNA]</scope>
    <source>
        <strain evidence="3 4">LMG 3458</strain>
    </source>
</reference>
<dbReference type="Gene3D" id="3.40.190.150">
    <property type="entry name" value="Bordetella uptake gene, domain 1"/>
    <property type="match status" value="1"/>
</dbReference>
<protein>
    <recommendedName>
        <fullName evidence="5">Tripartite tricarboxylate transporter substrate binding protein</fullName>
    </recommendedName>
</protein>
<keyword evidence="2" id="KW-0732">Signal</keyword>
<comment type="similarity">
    <text evidence="1">Belongs to the UPF0065 (bug) family.</text>
</comment>
<dbReference type="PIRSF" id="PIRSF017082">
    <property type="entry name" value="YflP"/>
    <property type="match status" value="1"/>
</dbReference>
<evidence type="ECO:0000313" key="4">
    <source>
        <dbReference type="Proteomes" id="UP000494111"/>
    </source>
</evidence>
<dbReference type="SUPFAM" id="SSF53850">
    <property type="entry name" value="Periplasmic binding protein-like II"/>
    <property type="match status" value="1"/>
</dbReference>
<dbReference type="RefSeq" id="WP_175192903.1">
    <property type="nucleotide sequence ID" value="NZ_CADIJO010000009.1"/>
</dbReference>
<accession>A0A6S7A611</accession>
<sequence length="334" mass="35058">MPIFSFPARPLRRGPLPACALAVLIGLAPCAAWPQEFPDRPITLIVPFSAGGPTDVTARLFAQAMAREAGKPVIVENRPGAGGATGGGIAARARPDGYTLLWAGTSTLTVAPALYASLPYDAHTSFQPVGRAMTGPLALVVHGKLPARSVADLVALARAKPGTINFGSAGIGSIIHLTGEMFRQRAAIDITHIPYKGNAEVLTDLSAGRLQMAFMALGQVMPQLGKGDIRVLAVTSLDRVASLPGVPTVAESGYPGFESVEWFGLLAPAKTPVDVLQRLQRLYAAVASQRAVADAITALGYVAIRDTPEQFSRTIAQDADKWRQTVATAHVTPQ</sequence>
<proteinExistence type="inferred from homology"/>